<comment type="cofactor">
    <cofactor evidence="1">
        <name>Mg(2+)</name>
        <dbReference type="ChEBI" id="CHEBI:18420"/>
    </cofactor>
</comment>
<dbReference type="GO" id="GO:0008412">
    <property type="term" value="F:4-hydroxybenzoate polyprenyltransferase activity"/>
    <property type="evidence" value="ECO:0007669"/>
    <property type="project" value="UniProtKB-EC"/>
</dbReference>
<feature type="transmembrane region" description="Helical" evidence="13">
    <location>
        <begin position="199"/>
        <end position="218"/>
    </location>
</feature>
<name>A0A5C5WEG0_9BACT</name>
<evidence type="ECO:0000256" key="7">
    <source>
        <dbReference type="ARBA" id="ARBA00022688"/>
    </source>
</evidence>
<feature type="transmembrane region" description="Helical" evidence="13">
    <location>
        <begin position="247"/>
        <end position="266"/>
    </location>
</feature>
<sequence length="406" mass="43204">MVTKFVGSQMPGDGAYSSSKMGMLVCRSAELIVMRFCGLLCMFAKSLASPLMSTDQARDVSHPIGSGLPGSNASGSSASSSESSGSMSSGSKPSPPRASEPSRKFARIGHWLGLIRFSHTIFALPFACLACVMAFHTPLESGEMPLLRWRDLVGVLLCMVFARSAAMAFNRLVDRDIDGRNPRTVGRHLPAGVLTVRQVRVFTVICCLGFVASTAIFLPNPIPLIASLPVLLFLLGYSLAKRFTSAAHLWLGVALSLSPIGTWLAIRGGNAIALPSDLYPPIMLAVAVAAWVTGFDIIYSCQDAKFDRDVGLNSVPARFGIEGALKIAAISHVVMLIALVGLLVVGQACGLGWIFAVALVGVAGLVIRQHRLVSPDDLDRVNQAFFDTNAIISVTLLIAGSLDCWW</sequence>
<protein>
    <recommendedName>
        <fullName evidence="11">4-hydroxybenzoate polyprenyltransferase</fullName>
        <ecNumber evidence="11">2.5.1.39</ecNumber>
    </recommendedName>
</protein>
<feature type="transmembrane region" description="Helical" evidence="13">
    <location>
        <begin position="152"/>
        <end position="173"/>
    </location>
</feature>
<evidence type="ECO:0000256" key="6">
    <source>
        <dbReference type="ARBA" id="ARBA00022679"/>
    </source>
</evidence>
<evidence type="ECO:0000256" key="11">
    <source>
        <dbReference type="ARBA" id="ARBA00034524"/>
    </source>
</evidence>
<accession>A0A5C5WEG0</accession>
<dbReference type="PANTHER" id="PTHR11048">
    <property type="entry name" value="PRENYLTRANSFERASES"/>
    <property type="match status" value="1"/>
</dbReference>
<feature type="region of interest" description="Disordered" evidence="12">
    <location>
        <begin position="62"/>
        <end position="102"/>
    </location>
</feature>
<feature type="transmembrane region" description="Helical" evidence="13">
    <location>
        <begin position="324"/>
        <end position="344"/>
    </location>
</feature>
<keyword evidence="7" id="KW-0831">Ubiquinone biosynthesis</keyword>
<reference evidence="14 15" key="1">
    <citation type="submission" date="2019-02" db="EMBL/GenBank/DDBJ databases">
        <title>Deep-cultivation of Planctomycetes and their phenomic and genomic characterization uncovers novel biology.</title>
        <authorList>
            <person name="Wiegand S."/>
            <person name="Jogler M."/>
            <person name="Boedeker C."/>
            <person name="Pinto D."/>
            <person name="Vollmers J."/>
            <person name="Rivas-Marin E."/>
            <person name="Kohn T."/>
            <person name="Peeters S.H."/>
            <person name="Heuer A."/>
            <person name="Rast P."/>
            <person name="Oberbeckmann S."/>
            <person name="Bunk B."/>
            <person name="Jeske O."/>
            <person name="Meyerdierks A."/>
            <person name="Storesund J.E."/>
            <person name="Kallscheuer N."/>
            <person name="Luecker S."/>
            <person name="Lage O.M."/>
            <person name="Pohl T."/>
            <person name="Merkel B.J."/>
            <person name="Hornburger P."/>
            <person name="Mueller R.-W."/>
            <person name="Bruemmer F."/>
            <person name="Labrenz M."/>
            <person name="Spormann A.M."/>
            <person name="Op Den Camp H."/>
            <person name="Overmann J."/>
            <person name="Amann R."/>
            <person name="Jetten M.S.M."/>
            <person name="Mascher T."/>
            <person name="Medema M.H."/>
            <person name="Devos D.P."/>
            <person name="Kaster A.-K."/>
            <person name="Ovreas L."/>
            <person name="Rohde M."/>
            <person name="Galperin M.Y."/>
            <person name="Jogler C."/>
        </authorList>
    </citation>
    <scope>NUCLEOTIDE SEQUENCE [LARGE SCALE GENOMIC DNA]</scope>
    <source>
        <strain evidence="14 15">Pla22</strain>
    </source>
</reference>
<dbReference type="Proteomes" id="UP000316598">
    <property type="component" value="Unassembled WGS sequence"/>
</dbReference>
<dbReference type="FunFam" id="1.20.120.1780:FF:000001">
    <property type="entry name" value="4-hydroxybenzoate octaprenyltransferase"/>
    <property type="match status" value="1"/>
</dbReference>
<evidence type="ECO:0000256" key="9">
    <source>
        <dbReference type="ARBA" id="ARBA00022989"/>
    </source>
</evidence>
<dbReference type="InterPro" id="IPR006371">
    <property type="entry name" value="Polyprenyltransferase_UbiA-li"/>
</dbReference>
<dbReference type="EMBL" id="SJPI01000004">
    <property type="protein sequence ID" value="TWT48122.1"/>
    <property type="molecule type" value="Genomic_DNA"/>
</dbReference>
<dbReference type="InterPro" id="IPR039653">
    <property type="entry name" value="Prenyltransferase"/>
</dbReference>
<dbReference type="GO" id="GO:0006744">
    <property type="term" value="P:ubiquinone biosynthetic process"/>
    <property type="evidence" value="ECO:0007669"/>
    <property type="project" value="UniProtKB-KW"/>
</dbReference>
<dbReference type="GO" id="GO:0005886">
    <property type="term" value="C:plasma membrane"/>
    <property type="evidence" value="ECO:0007669"/>
    <property type="project" value="TreeGrafter"/>
</dbReference>
<feature type="transmembrane region" description="Helical" evidence="13">
    <location>
        <begin position="278"/>
        <end position="299"/>
    </location>
</feature>
<evidence type="ECO:0000256" key="3">
    <source>
        <dbReference type="ARBA" id="ARBA00005985"/>
    </source>
</evidence>
<dbReference type="NCBIfam" id="TIGR01475">
    <property type="entry name" value="ubiA_other"/>
    <property type="match status" value="1"/>
</dbReference>
<evidence type="ECO:0000256" key="8">
    <source>
        <dbReference type="ARBA" id="ARBA00022692"/>
    </source>
</evidence>
<organism evidence="14 15">
    <name type="scientific">Rubripirellula amarantea</name>
    <dbReference type="NCBI Taxonomy" id="2527999"/>
    <lineage>
        <taxon>Bacteria</taxon>
        <taxon>Pseudomonadati</taxon>
        <taxon>Planctomycetota</taxon>
        <taxon>Planctomycetia</taxon>
        <taxon>Pirellulales</taxon>
        <taxon>Pirellulaceae</taxon>
        <taxon>Rubripirellula</taxon>
    </lineage>
</organism>
<dbReference type="CDD" id="cd13959">
    <property type="entry name" value="PT_UbiA_COQ2"/>
    <property type="match status" value="1"/>
</dbReference>
<feature type="transmembrane region" description="Helical" evidence="13">
    <location>
        <begin position="350"/>
        <end position="367"/>
    </location>
</feature>
<dbReference type="AlphaFoldDB" id="A0A5C5WEG0"/>
<keyword evidence="10 13" id="KW-0472">Membrane</keyword>
<comment type="caution">
    <text evidence="14">The sequence shown here is derived from an EMBL/GenBank/DDBJ whole genome shotgun (WGS) entry which is preliminary data.</text>
</comment>
<evidence type="ECO:0000256" key="2">
    <source>
        <dbReference type="ARBA" id="ARBA00004141"/>
    </source>
</evidence>
<dbReference type="PANTHER" id="PTHR11048:SF28">
    <property type="entry name" value="4-HYDROXYBENZOATE POLYPRENYLTRANSFERASE, MITOCHONDRIAL"/>
    <property type="match status" value="1"/>
</dbReference>
<evidence type="ECO:0000256" key="12">
    <source>
        <dbReference type="SAM" id="MobiDB-lite"/>
    </source>
</evidence>
<evidence type="ECO:0000256" key="1">
    <source>
        <dbReference type="ARBA" id="ARBA00001946"/>
    </source>
</evidence>
<dbReference type="InterPro" id="IPR044878">
    <property type="entry name" value="UbiA_sf"/>
</dbReference>
<keyword evidence="4" id="KW-1003">Cell membrane</keyword>
<proteinExistence type="inferred from homology"/>
<feature type="transmembrane region" description="Helical" evidence="13">
    <location>
        <begin position="224"/>
        <end position="240"/>
    </location>
</feature>
<keyword evidence="9 13" id="KW-1133">Transmembrane helix</keyword>
<evidence type="ECO:0000313" key="14">
    <source>
        <dbReference type="EMBL" id="TWT48122.1"/>
    </source>
</evidence>
<evidence type="ECO:0000256" key="10">
    <source>
        <dbReference type="ARBA" id="ARBA00023136"/>
    </source>
</evidence>
<dbReference type="Gene3D" id="1.10.357.140">
    <property type="entry name" value="UbiA prenyltransferase"/>
    <property type="match status" value="1"/>
</dbReference>
<keyword evidence="5" id="KW-0997">Cell inner membrane</keyword>
<comment type="subcellular location">
    <subcellularLocation>
        <location evidence="2">Membrane</location>
        <topology evidence="2">Multi-pass membrane protein</topology>
    </subcellularLocation>
</comment>
<dbReference type="EC" id="2.5.1.39" evidence="11"/>
<comment type="similarity">
    <text evidence="3">Belongs to the UbiA prenyltransferase family.</text>
</comment>
<gene>
    <name evidence="14" type="primary">ubiA</name>
    <name evidence="14" type="ORF">Pla22_51230</name>
</gene>
<feature type="compositionally biased region" description="Low complexity" evidence="12">
    <location>
        <begin position="65"/>
        <end position="92"/>
    </location>
</feature>
<dbReference type="FunFam" id="1.10.357.140:FF:000008">
    <property type="entry name" value="4-hydroxybenzoate octaprenyltransferase"/>
    <property type="match status" value="1"/>
</dbReference>
<keyword evidence="8 13" id="KW-0812">Transmembrane</keyword>
<keyword evidence="6 14" id="KW-0808">Transferase</keyword>
<evidence type="ECO:0000256" key="13">
    <source>
        <dbReference type="SAM" id="Phobius"/>
    </source>
</evidence>
<evidence type="ECO:0000256" key="5">
    <source>
        <dbReference type="ARBA" id="ARBA00022519"/>
    </source>
</evidence>
<feature type="transmembrane region" description="Helical" evidence="13">
    <location>
        <begin position="113"/>
        <end position="136"/>
    </location>
</feature>
<dbReference type="InterPro" id="IPR000537">
    <property type="entry name" value="UbiA_prenyltransferase"/>
</dbReference>
<keyword evidence="15" id="KW-1185">Reference proteome</keyword>
<evidence type="ECO:0000256" key="4">
    <source>
        <dbReference type="ARBA" id="ARBA00022475"/>
    </source>
</evidence>
<dbReference type="Gene3D" id="1.20.120.1780">
    <property type="entry name" value="UbiA prenyltransferase"/>
    <property type="match status" value="1"/>
</dbReference>
<evidence type="ECO:0000313" key="15">
    <source>
        <dbReference type="Proteomes" id="UP000316598"/>
    </source>
</evidence>
<dbReference type="Pfam" id="PF01040">
    <property type="entry name" value="UbiA"/>
    <property type="match status" value="1"/>
</dbReference>